<evidence type="ECO:0000256" key="5">
    <source>
        <dbReference type="ARBA" id="ARBA00022475"/>
    </source>
</evidence>
<feature type="transmembrane region" description="Helical" evidence="10">
    <location>
        <begin position="164"/>
        <end position="184"/>
    </location>
</feature>
<comment type="function">
    <text evidence="10">Core subunit of the mitochondrial membrane respiratory chain NADH dehydrogenase (Complex I) which catalyzes electron transfer from NADH through the respiratory chain, using ubiquinone as an electron acceptor. Essential for the catalytic activity and assembly of complex I.</text>
</comment>
<dbReference type="GO" id="GO:0008137">
    <property type="term" value="F:NADH dehydrogenase (ubiquinone) activity"/>
    <property type="evidence" value="ECO:0007669"/>
    <property type="project" value="UniProtKB-UniRule"/>
</dbReference>
<keyword evidence="10" id="KW-0679">Respiratory chain</keyword>
<feature type="transmembrane region" description="Helical" evidence="10">
    <location>
        <begin position="365"/>
        <end position="392"/>
    </location>
</feature>
<feature type="transmembrane region" description="Helical" evidence="10">
    <location>
        <begin position="44"/>
        <end position="68"/>
    </location>
</feature>
<dbReference type="Pfam" id="PF00361">
    <property type="entry name" value="Proton_antipo_M"/>
    <property type="match status" value="1"/>
</dbReference>
<evidence type="ECO:0000256" key="7">
    <source>
        <dbReference type="ARBA" id="ARBA00022989"/>
    </source>
</evidence>
<keyword evidence="7 10" id="KW-1133">Transmembrane helix</keyword>
<keyword evidence="10" id="KW-0249">Electron transport</keyword>
<dbReference type="GO" id="GO:0031966">
    <property type="term" value="C:mitochondrial membrane"/>
    <property type="evidence" value="ECO:0007669"/>
    <property type="project" value="UniProtKB-SubCell"/>
</dbReference>
<keyword evidence="6 10" id="KW-0812">Transmembrane</keyword>
<dbReference type="PANTHER" id="PTHR42703:SF1">
    <property type="entry name" value="NA(+)_H(+) ANTIPORTER SUBUNIT D1"/>
    <property type="match status" value="1"/>
</dbReference>
<feature type="domain" description="NADH:quinone oxidoreductase/Mrp antiporter transmembrane" evidence="11">
    <location>
        <begin position="95"/>
        <end position="370"/>
    </location>
</feature>
<keyword evidence="10" id="KW-0830">Ubiquinone</keyword>
<dbReference type="GO" id="GO:0042773">
    <property type="term" value="P:ATP synthesis coupled electron transport"/>
    <property type="evidence" value="ECO:0007669"/>
    <property type="project" value="InterPro"/>
</dbReference>
<keyword evidence="10" id="KW-0520">NAD</keyword>
<evidence type="ECO:0000313" key="12">
    <source>
        <dbReference type="EMBL" id="ANI86936.1"/>
    </source>
</evidence>
<feature type="transmembrane region" description="Helical" evidence="10">
    <location>
        <begin position="404"/>
        <end position="425"/>
    </location>
</feature>
<evidence type="ECO:0000256" key="4">
    <source>
        <dbReference type="ARBA" id="ARBA00021006"/>
    </source>
</evidence>
<dbReference type="EMBL" id="KX169163">
    <property type="protein sequence ID" value="ANI86936.1"/>
    <property type="molecule type" value="Genomic_DNA"/>
</dbReference>
<keyword evidence="10" id="KW-0813">Transport</keyword>
<evidence type="ECO:0000256" key="10">
    <source>
        <dbReference type="RuleBase" id="RU003297"/>
    </source>
</evidence>
<proteinExistence type="inferred from homology"/>
<geneLocation type="mitochondrion" evidence="12"/>
<dbReference type="AlphaFoldDB" id="A0A191TEB0"/>
<sequence>MGFQKFDWYCWCVGILGCVILFGLWLIGVVGVFILGIYSLEFGVFVFDFVSFILCMLSLFLGVSIFFVCGDLSADSKIMLFLSIICSMLCYSCVNVLWFWVFYEMSILPLLYLLICESPYSERFIASWYLLGYVVFSSLPMLLCVFYVGSLLGSYSFQAWDIGFIQFNGFLVSIVLAVMFITKIPLPPFHVWLPIVHAEASSPVSMCLSGYIMKLGLLGVLRFCYGLLSDYIFSSVYVMAGLGISLLFFMSACRELDGKRWLAFLSLSHIVVVAVCFSVCSFEGVLLSLVYSLGHGLSAGVVFLLLWMIYEVSGSRNWLVLKGCVSSSLLIRCLLVVCICTTASIPPTLNFFSEIVILCEGGYMYGGLCVILLSLYLFAGGLVPVFLVGCLLSRHYSIGFGCGYVNSYVGGLVLLGVWCYLLFLVL</sequence>
<organism evidence="12">
    <name type="scientific">Fasciolopsis buskii</name>
    <dbReference type="NCBI Taxonomy" id="27845"/>
    <lineage>
        <taxon>Eukaryota</taxon>
        <taxon>Metazoa</taxon>
        <taxon>Spiralia</taxon>
        <taxon>Lophotrochozoa</taxon>
        <taxon>Platyhelminthes</taxon>
        <taxon>Trematoda</taxon>
        <taxon>Digenea</taxon>
        <taxon>Plagiorchiida</taxon>
        <taxon>Echinostomata</taxon>
        <taxon>Echinostomatoidea</taxon>
        <taxon>Fasciolidae</taxon>
        <taxon>Fasciolopsis</taxon>
    </lineage>
</organism>
<evidence type="ECO:0000256" key="2">
    <source>
        <dbReference type="ARBA" id="ARBA00009025"/>
    </source>
</evidence>
<reference evidence="12" key="1">
    <citation type="submission" date="2016-05" db="EMBL/GenBank/DDBJ databases">
        <authorList>
            <person name="Lavstsen T."/>
            <person name="Jespersen J.S."/>
        </authorList>
    </citation>
    <scope>NUCLEOTIDE SEQUENCE</scope>
</reference>
<feature type="transmembrane region" description="Helical" evidence="10">
    <location>
        <begin position="12"/>
        <end position="38"/>
    </location>
</feature>
<evidence type="ECO:0000256" key="3">
    <source>
        <dbReference type="ARBA" id="ARBA00012944"/>
    </source>
</evidence>
<dbReference type="PROSITE" id="PS51257">
    <property type="entry name" value="PROKAR_LIPOPROTEIN"/>
    <property type="match status" value="1"/>
</dbReference>
<evidence type="ECO:0000256" key="8">
    <source>
        <dbReference type="ARBA" id="ARBA00023136"/>
    </source>
</evidence>
<accession>A0A191TEB0</accession>
<feature type="transmembrane region" description="Helical" evidence="10">
    <location>
        <begin position="80"/>
        <end position="103"/>
    </location>
</feature>
<comment type="catalytic activity">
    <reaction evidence="9 10">
        <text>a ubiquinone + NADH + 5 H(+)(in) = a ubiquinol + NAD(+) + 4 H(+)(out)</text>
        <dbReference type="Rhea" id="RHEA:29091"/>
        <dbReference type="Rhea" id="RHEA-COMP:9565"/>
        <dbReference type="Rhea" id="RHEA-COMP:9566"/>
        <dbReference type="ChEBI" id="CHEBI:15378"/>
        <dbReference type="ChEBI" id="CHEBI:16389"/>
        <dbReference type="ChEBI" id="CHEBI:17976"/>
        <dbReference type="ChEBI" id="CHEBI:57540"/>
        <dbReference type="ChEBI" id="CHEBI:57945"/>
        <dbReference type="EC" id="7.1.1.2"/>
    </reaction>
</comment>
<keyword evidence="10 12" id="KW-0496">Mitochondrion</keyword>
<keyword evidence="8 10" id="KW-0472">Membrane</keyword>
<dbReference type="InterPro" id="IPR050586">
    <property type="entry name" value="CPA3_Na-H_Antiporter_D"/>
</dbReference>
<dbReference type="EC" id="7.1.1.2" evidence="3 10"/>
<comment type="similarity">
    <text evidence="2 10">Belongs to the complex I subunit 4 family.</text>
</comment>
<feature type="transmembrane region" description="Helical" evidence="10">
    <location>
        <begin position="286"/>
        <end position="307"/>
    </location>
</feature>
<dbReference type="InterPro" id="IPR001750">
    <property type="entry name" value="ND/Mrp_TM"/>
</dbReference>
<evidence type="ECO:0000256" key="6">
    <source>
        <dbReference type="ARBA" id="ARBA00022692"/>
    </source>
</evidence>
<dbReference type="InterPro" id="IPR003918">
    <property type="entry name" value="NADH_UbQ_OxRdtase"/>
</dbReference>
<feature type="transmembrane region" description="Helical" evidence="10">
    <location>
        <begin position="128"/>
        <end position="152"/>
    </location>
</feature>
<evidence type="ECO:0000256" key="9">
    <source>
        <dbReference type="ARBA" id="ARBA00049551"/>
    </source>
</evidence>
<evidence type="ECO:0000259" key="11">
    <source>
        <dbReference type="Pfam" id="PF00361"/>
    </source>
</evidence>
<evidence type="ECO:0000256" key="1">
    <source>
        <dbReference type="ARBA" id="ARBA00004651"/>
    </source>
</evidence>
<dbReference type="PANTHER" id="PTHR42703">
    <property type="entry name" value="NADH DEHYDROGENASE"/>
    <property type="match status" value="1"/>
</dbReference>
<name>A0A191TEB0_9TREM</name>
<feature type="transmembrane region" description="Helical" evidence="10">
    <location>
        <begin position="319"/>
        <end position="345"/>
    </location>
</feature>
<comment type="subcellular location">
    <subcellularLocation>
        <location evidence="1">Cell membrane</location>
        <topology evidence="1">Multi-pass membrane protein</topology>
    </subcellularLocation>
    <subcellularLocation>
        <location evidence="10">Mitochondrion membrane</location>
        <topology evidence="10">Multi-pass membrane protein</topology>
    </subcellularLocation>
</comment>
<gene>
    <name evidence="12" type="primary">nad4</name>
</gene>
<dbReference type="PRINTS" id="PR01437">
    <property type="entry name" value="NUOXDRDTASE4"/>
</dbReference>
<feature type="transmembrane region" description="Helical" evidence="10">
    <location>
        <begin position="261"/>
        <end position="280"/>
    </location>
</feature>
<feature type="transmembrane region" description="Helical" evidence="10">
    <location>
        <begin position="231"/>
        <end position="249"/>
    </location>
</feature>
<protein>
    <recommendedName>
        <fullName evidence="4 10">NADH-ubiquinone oxidoreductase chain 4</fullName>
        <ecNumber evidence="3 10">7.1.1.2</ecNumber>
    </recommendedName>
</protein>
<dbReference type="GO" id="GO:0005886">
    <property type="term" value="C:plasma membrane"/>
    <property type="evidence" value="ECO:0007669"/>
    <property type="project" value="UniProtKB-SubCell"/>
</dbReference>
<keyword evidence="5" id="KW-1003">Cell membrane</keyword>